<keyword evidence="1" id="KW-0677">Repeat</keyword>
<keyword evidence="7" id="KW-1185">Reference proteome</keyword>
<comment type="similarity">
    <text evidence="3">Belongs to the TTC4 family.</text>
</comment>
<feature type="transmembrane region" description="Helical" evidence="4">
    <location>
        <begin position="350"/>
        <end position="372"/>
    </location>
</feature>
<evidence type="ECO:0000313" key="7">
    <source>
        <dbReference type="Proteomes" id="UP000593562"/>
    </source>
</evidence>
<keyword evidence="4" id="KW-0812">Transmembrane</keyword>
<dbReference type="InParanoid" id="A0A7J7D625"/>
<evidence type="ECO:0000313" key="6">
    <source>
        <dbReference type="EMBL" id="KAF5741807.1"/>
    </source>
</evidence>
<keyword evidence="4" id="KW-1133">Transmembrane helix</keyword>
<keyword evidence="2" id="KW-0802">TPR repeat</keyword>
<evidence type="ECO:0000259" key="5">
    <source>
        <dbReference type="Pfam" id="PF18972"/>
    </source>
</evidence>
<dbReference type="EMBL" id="JAAARO010000010">
    <property type="protein sequence ID" value="KAF5741807.1"/>
    <property type="molecule type" value="Genomic_DNA"/>
</dbReference>
<dbReference type="PANTHER" id="PTHR46035">
    <property type="entry name" value="TETRATRICOPEPTIDE REPEAT PROTEIN 4"/>
    <property type="match status" value="1"/>
</dbReference>
<dbReference type="SMART" id="SM00028">
    <property type="entry name" value="TPR"/>
    <property type="match status" value="3"/>
</dbReference>
<name>A0A7J7D625_TRIWF</name>
<dbReference type="GO" id="GO:0005634">
    <property type="term" value="C:nucleus"/>
    <property type="evidence" value="ECO:0007669"/>
    <property type="project" value="TreeGrafter"/>
</dbReference>
<dbReference type="Gene3D" id="1.25.40.10">
    <property type="entry name" value="Tetratricopeptide repeat domain"/>
    <property type="match status" value="1"/>
</dbReference>
<dbReference type="CDD" id="cd21377">
    <property type="entry name" value="CTWD_Cns1-like"/>
    <property type="match status" value="1"/>
</dbReference>
<dbReference type="Proteomes" id="UP000593562">
    <property type="component" value="Unassembled WGS sequence"/>
</dbReference>
<protein>
    <submittedName>
        <fullName evidence="6">Tetratricopeptide repeat-containing family protein</fullName>
    </submittedName>
</protein>
<dbReference type="GO" id="GO:0030544">
    <property type="term" value="F:Hsp70 protein binding"/>
    <property type="evidence" value="ECO:0007669"/>
    <property type="project" value="TreeGrafter"/>
</dbReference>
<dbReference type="PANTHER" id="PTHR46035:SF1">
    <property type="entry name" value="TETRATRICOPEPTIDE REPEAT PROTEIN 4"/>
    <property type="match status" value="1"/>
</dbReference>
<evidence type="ECO:0000256" key="2">
    <source>
        <dbReference type="ARBA" id="ARBA00022803"/>
    </source>
</evidence>
<dbReference type="InterPro" id="IPR044059">
    <property type="entry name" value="Csn1/TTC4_wheel"/>
</dbReference>
<evidence type="ECO:0000256" key="4">
    <source>
        <dbReference type="SAM" id="Phobius"/>
    </source>
</evidence>
<dbReference type="GO" id="GO:0051879">
    <property type="term" value="F:Hsp90 protein binding"/>
    <property type="evidence" value="ECO:0007669"/>
    <property type="project" value="InterPro"/>
</dbReference>
<dbReference type="AlphaFoldDB" id="A0A7J7D625"/>
<evidence type="ECO:0000256" key="3">
    <source>
        <dbReference type="ARBA" id="ARBA00023602"/>
    </source>
</evidence>
<feature type="domain" description="Cns1/TTC4 wheel" evidence="5">
    <location>
        <begin position="200"/>
        <end position="276"/>
    </location>
</feature>
<dbReference type="InterPro" id="IPR019734">
    <property type="entry name" value="TPR_rpt"/>
</dbReference>
<dbReference type="GO" id="GO:0005829">
    <property type="term" value="C:cytosol"/>
    <property type="evidence" value="ECO:0007669"/>
    <property type="project" value="TreeGrafter"/>
</dbReference>
<sequence>MALLMEPGTEPKTESEIADLEAITALKESTALELKEKGNEYVKMGKKHYSDAVDCYTRAIHQKVLSEAENSLLYANRAHVNLLLGNYRRALTDAEEAIKLCSTNVKALYRATKAALALDLLTEAKSYCEKGLERDPDNFELKKLLRQIDSRKLEEEQREAEVNRAIAEAKNLHSAIEDRGLKMGMATFRELVGLRKPLLDKDKILHWPVLLLYPEVMSSDFIEDFCETDMFSAHLDMISSSFIVPPLPWDKENNYTREVIELYYEAVSGVLLSKAKVLQYLLEGTTGAQAEGIGDGEKDETETAGSQGSSKWIKVNEKRMLYDILKEPNFIITGIPDNAYTFLDAKICPLYLIDLLVSSLSAAIHAVFYVVSKRSSFYKDFRAGKWTPPL</sequence>
<dbReference type="InterPro" id="IPR011990">
    <property type="entry name" value="TPR-like_helical_dom_sf"/>
</dbReference>
<reference evidence="6 7" key="1">
    <citation type="journal article" date="2020" name="Nat. Commun.">
        <title>Genome of Tripterygium wilfordii and identification of cytochrome P450 involved in triptolide biosynthesis.</title>
        <authorList>
            <person name="Tu L."/>
            <person name="Su P."/>
            <person name="Zhang Z."/>
            <person name="Gao L."/>
            <person name="Wang J."/>
            <person name="Hu T."/>
            <person name="Zhou J."/>
            <person name="Zhang Y."/>
            <person name="Zhao Y."/>
            <person name="Liu Y."/>
            <person name="Song Y."/>
            <person name="Tong Y."/>
            <person name="Lu Y."/>
            <person name="Yang J."/>
            <person name="Xu C."/>
            <person name="Jia M."/>
            <person name="Peters R.J."/>
            <person name="Huang L."/>
            <person name="Gao W."/>
        </authorList>
    </citation>
    <scope>NUCLEOTIDE SEQUENCE [LARGE SCALE GENOMIC DNA]</scope>
    <source>
        <strain evidence="7">cv. XIE 37</strain>
        <tissue evidence="6">Leaf</tissue>
    </source>
</reference>
<keyword evidence="4" id="KW-0472">Membrane</keyword>
<gene>
    <name evidence="6" type="ORF">HS088_TW10G00813</name>
</gene>
<dbReference type="Pfam" id="PF18972">
    <property type="entry name" value="Wheel"/>
    <property type="match status" value="1"/>
</dbReference>
<dbReference type="Pfam" id="PF13181">
    <property type="entry name" value="TPR_8"/>
    <property type="match status" value="1"/>
</dbReference>
<dbReference type="GO" id="GO:0006457">
    <property type="term" value="P:protein folding"/>
    <property type="evidence" value="ECO:0007669"/>
    <property type="project" value="TreeGrafter"/>
</dbReference>
<comment type="caution">
    <text evidence="6">The sequence shown here is derived from an EMBL/GenBank/DDBJ whole genome shotgun (WGS) entry which is preliminary data.</text>
</comment>
<proteinExistence type="inferred from homology"/>
<accession>A0A7J7D625</accession>
<dbReference type="FunCoup" id="A0A7J7D625">
    <property type="interactions" value="4304"/>
</dbReference>
<organism evidence="6 7">
    <name type="scientific">Tripterygium wilfordii</name>
    <name type="common">Thunder God vine</name>
    <dbReference type="NCBI Taxonomy" id="458696"/>
    <lineage>
        <taxon>Eukaryota</taxon>
        <taxon>Viridiplantae</taxon>
        <taxon>Streptophyta</taxon>
        <taxon>Embryophyta</taxon>
        <taxon>Tracheophyta</taxon>
        <taxon>Spermatophyta</taxon>
        <taxon>Magnoliopsida</taxon>
        <taxon>eudicotyledons</taxon>
        <taxon>Gunneridae</taxon>
        <taxon>Pentapetalae</taxon>
        <taxon>rosids</taxon>
        <taxon>fabids</taxon>
        <taxon>Celastrales</taxon>
        <taxon>Celastraceae</taxon>
        <taxon>Tripterygium</taxon>
    </lineage>
</organism>
<dbReference type="SUPFAM" id="SSF48452">
    <property type="entry name" value="TPR-like"/>
    <property type="match status" value="1"/>
</dbReference>
<evidence type="ECO:0000256" key="1">
    <source>
        <dbReference type="ARBA" id="ARBA00022737"/>
    </source>
</evidence>